<keyword evidence="7" id="KW-1133">Transmembrane helix</keyword>
<evidence type="ECO:0000259" key="8">
    <source>
        <dbReference type="PROSITE" id="PS50106"/>
    </source>
</evidence>
<dbReference type="Pfam" id="PF17820">
    <property type="entry name" value="PDZ_6"/>
    <property type="match status" value="1"/>
</dbReference>
<keyword evidence="10" id="KW-1185">Reference proteome</keyword>
<reference evidence="9 10" key="1">
    <citation type="submission" date="2011-10" db="EMBL/GenBank/DDBJ databases">
        <title>The Genome Sequence of Lachnospiraceae bacterium ACC2.</title>
        <authorList>
            <consortium name="The Broad Institute Genome Sequencing Platform"/>
            <person name="Earl A."/>
            <person name="Ward D."/>
            <person name="Feldgarden M."/>
            <person name="Gevers D."/>
            <person name="Sizova M."/>
            <person name="Hazen A."/>
            <person name="Epstein S."/>
            <person name="Young S.K."/>
            <person name="Zeng Q."/>
            <person name="Gargeya S."/>
            <person name="Fitzgerald M."/>
            <person name="Haas B."/>
            <person name="Abouelleil A."/>
            <person name="Alvarado L."/>
            <person name="Arachchi H.M."/>
            <person name="Berlin A."/>
            <person name="Brown A."/>
            <person name="Chapman S.B."/>
            <person name="Chen Z."/>
            <person name="Dunbar C."/>
            <person name="Freedman E."/>
            <person name="Gearin G."/>
            <person name="Goldberg J."/>
            <person name="Griggs A."/>
            <person name="Gujja S."/>
            <person name="Heiman D."/>
            <person name="Howarth C."/>
            <person name="Larson L."/>
            <person name="Lui A."/>
            <person name="MacDonald P.J.P."/>
            <person name="Montmayeur A."/>
            <person name="Murphy C."/>
            <person name="Neiman D."/>
            <person name="Pearson M."/>
            <person name="Priest M."/>
            <person name="Roberts A."/>
            <person name="Saif S."/>
            <person name="Shea T."/>
            <person name="Shenoy N."/>
            <person name="Sisk P."/>
            <person name="Stolte C."/>
            <person name="Sykes S."/>
            <person name="Wortman J."/>
            <person name="Nusbaum C."/>
            <person name="Birren B."/>
        </authorList>
    </citation>
    <scope>NUCLEOTIDE SEQUENCE [LARGE SCALE GENOMIC DNA]</scope>
    <source>
        <strain evidence="9 10">ACC2</strain>
    </source>
</reference>
<evidence type="ECO:0000256" key="5">
    <source>
        <dbReference type="RuleBase" id="RU004404"/>
    </source>
</evidence>
<gene>
    <name evidence="9" type="ORF">HMPREF9623_01453</name>
</gene>
<keyword evidence="7" id="KW-0812">Transmembrane</keyword>
<evidence type="ECO:0000256" key="7">
    <source>
        <dbReference type="SAM" id="Phobius"/>
    </source>
</evidence>
<dbReference type="Pfam" id="PF03572">
    <property type="entry name" value="Peptidase_S41"/>
    <property type="match status" value="1"/>
</dbReference>
<name>A0AA37DGB4_9FIRM</name>
<dbReference type="PANTHER" id="PTHR32060">
    <property type="entry name" value="TAIL-SPECIFIC PROTEASE"/>
    <property type="match status" value="1"/>
</dbReference>
<dbReference type="GO" id="GO:0007165">
    <property type="term" value="P:signal transduction"/>
    <property type="evidence" value="ECO:0007669"/>
    <property type="project" value="TreeGrafter"/>
</dbReference>
<dbReference type="GO" id="GO:0006508">
    <property type="term" value="P:proteolysis"/>
    <property type="evidence" value="ECO:0007669"/>
    <property type="project" value="UniProtKB-KW"/>
</dbReference>
<dbReference type="PANTHER" id="PTHR32060:SF30">
    <property type="entry name" value="CARBOXY-TERMINAL PROCESSING PROTEASE CTPA"/>
    <property type="match status" value="1"/>
</dbReference>
<accession>A0AA37DGB4</accession>
<feature type="domain" description="PDZ" evidence="8">
    <location>
        <begin position="144"/>
        <end position="230"/>
    </location>
</feature>
<dbReference type="GO" id="GO:0008236">
    <property type="term" value="F:serine-type peptidase activity"/>
    <property type="evidence" value="ECO:0007669"/>
    <property type="project" value="UniProtKB-KW"/>
</dbReference>
<feature type="region of interest" description="Disordered" evidence="6">
    <location>
        <begin position="410"/>
        <end position="432"/>
    </location>
</feature>
<dbReference type="NCBIfam" id="TIGR00225">
    <property type="entry name" value="prc"/>
    <property type="match status" value="1"/>
</dbReference>
<evidence type="ECO:0000313" key="9">
    <source>
        <dbReference type="EMBL" id="EHO16754.1"/>
    </source>
</evidence>
<dbReference type="CDD" id="cd07560">
    <property type="entry name" value="Peptidase_S41_CPP"/>
    <property type="match status" value="1"/>
</dbReference>
<keyword evidence="7" id="KW-0472">Membrane</keyword>
<proteinExistence type="inferred from homology"/>
<dbReference type="RefSeq" id="WP_009533285.1">
    <property type="nucleotide sequence ID" value="NZ_CAJPPX010000132.1"/>
</dbReference>
<dbReference type="InterPro" id="IPR055210">
    <property type="entry name" value="CtpA/B_N"/>
</dbReference>
<dbReference type="SUPFAM" id="SSF50156">
    <property type="entry name" value="PDZ domain-like"/>
    <property type="match status" value="1"/>
</dbReference>
<dbReference type="PROSITE" id="PS50106">
    <property type="entry name" value="PDZ"/>
    <property type="match status" value="1"/>
</dbReference>
<comment type="similarity">
    <text evidence="1 5">Belongs to the peptidase S41A family.</text>
</comment>
<evidence type="ECO:0000256" key="3">
    <source>
        <dbReference type="ARBA" id="ARBA00022801"/>
    </source>
</evidence>
<dbReference type="GO" id="GO:0004175">
    <property type="term" value="F:endopeptidase activity"/>
    <property type="evidence" value="ECO:0007669"/>
    <property type="project" value="TreeGrafter"/>
</dbReference>
<dbReference type="InterPro" id="IPR036034">
    <property type="entry name" value="PDZ_sf"/>
</dbReference>
<dbReference type="InterPro" id="IPR001478">
    <property type="entry name" value="PDZ"/>
</dbReference>
<dbReference type="SMART" id="SM00228">
    <property type="entry name" value="PDZ"/>
    <property type="match status" value="1"/>
</dbReference>
<dbReference type="EMBL" id="AGEL01000007">
    <property type="protein sequence ID" value="EHO16754.1"/>
    <property type="molecule type" value="Genomic_DNA"/>
</dbReference>
<organism evidence="9 10">
    <name type="scientific">Stomatobaculum longum</name>
    <dbReference type="NCBI Taxonomy" id="796942"/>
    <lineage>
        <taxon>Bacteria</taxon>
        <taxon>Bacillati</taxon>
        <taxon>Bacillota</taxon>
        <taxon>Clostridia</taxon>
        <taxon>Lachnospirales</taxon>
        <taxon>Lachnospiraceae</taxon>
        <taxon>Stomatobaculum</taxon>
    </lineage>
</organism>
<evidence type="ECO:0000256" key="2">
    <source>
        <dbReference type="ARBA" id="ARBA00022670"/>
    </source>
</evidence>
<dbReference type="CDD" id="cd06782">
    <property type="entry name" value="cpPDZ_CPP-like"/>
    <property type="match status" value="1"/>
</dbReference>
<evidence type="ECO:0000313" key="10">
    <source>
        <dbReference type="Proteomes" id="UP000018466"/>
    </source>
</evidence>
<sequence>MAENSEWKNDEEEARARKEAEAAVRHARDYHMRKQGYWKGFFVGFFACVAVLAVAAAVLFFRVSGNRRPYRADKTTQATPAEASANPKDLNYDKIEAKMRLLQNVIYKNYLFDEKETDVEDGIYKGMMSGLGDPYSVYYTADEYKKLTEETSGQYSGIGAVLNQDPDTKISRIVTVFPGSPAEEAGLKPDDILYQVAGKDVSGENLDVLVASYIRGAEGTSVEIKVLRGDKHEELTFNVTRRNIVMPTVESEMKANKIGYIRVLQFDTVTPDQFKQAVDELQKKGMKRLVIDLRNNPGGVVDSCISMLDYMLPDGLLVYTAGRDGVGEKYYATDGHEVNLPTVILINKGSASCSEIFAGAYHDFDRAKLVGTTSFGKGIVQFVMPLGDGSAVKLTTQHYYTPNGFDLHGKGVAPDVEAESEEGDVQNGEKDAQLTRALEVVQEE</sequence>
<protein>
    <submittedName>
        <fullName evidence="9">C-terminal processing peptidase</fullName>
    </submittedName>
</protein>
<dbReference type="SMART" id="SM00245">
    <property type="entry name" value="TSPc"/>
    <property type="match status" value="1"/>
</dbReference>
<dbReference type="InterPro" id="IPR005151">
    <property type="entry name" value="Tail-specific_protease"/>
</dbReference>
<dbReference type="Gene3D" id="3.30.750.44">
    <property type="match status" value="1"/>
</dbReference>
<dbReference type="InterPro" id="IPR029045">
    <property type="entry name" value="ClpP/crotonase-like_dom_sf"/>
</dbReference>
<evidence type="ECO:0000256" key="6">
    <source>
        <dbReference type="SAM" id="MobiDB-lite"/>
    </source>
</evidence>
<keyword evidence="2 5" id="KW-0645">Protease</keyword>
<dbReference type="AlphaFoldDB" id="A0AA37DGB4"/>
<evidence type="ECO:0000256" key="1">
    <source>
        <dbReference type="ARBA" id="ARBA00009179"/>
    </source>
</evidence>
<dbReference type="InterPro" id="IPR041489">
    <property type="entry name" value="PDZ_6"/>
</dbReference>
<keyword evidence="3 5" id="KW-0378">Hydrolase</keyword>
<evidence type="ECO:0000256" key="4">
    <source>
        <dbReference type="ARBA" id="ARBA00022825"/>
    </source>
</evidence>
<dbReference type="SUPFAM" id="SSF52096">
    <property type="entry name" value="ClpP/crotonase"/>
    <property type="match status" value="1"/>
</dbReference>
<comment type="caution">
    <text evidence="9">The sequence shown here is derived from an EMBL/GenBank/DDBJ whole genome shotgun (WGS) entry which is preliminary data.</text>
</comment>
<keyword evidence="4 5" id="KW-0720">Serine protease</keyword>
<dbReference type="GO" id="GO:0030288">
    <property type="term" value="C:outer membrane-bounded periplasmic space"/>
    <property type="evidence" value="ECO:0007669"/>
    <property type="project" value="TreeGrafter"/>
</dbReference>
<dbReference type="InterPro" id="IPR004447">
    <property type="entry name" value="Peptidase_S41A"/>
</dbReference>
<dbReference type="Pfam" id="PF22694">
    <property type="entry name" value="CtpB_N-like"/>
    <property type="match status" value="1"/>
</dbReference>
<dbReference type="Gene3D" id="3.90.226.10">
    <property type="entry name" value="2-enoyl-CoA Hydratase, Chain A, domain 1"/>
    <property type="match status" value="1"/>
</dbReference>
<dbReference type="Proteomes" id="UP000018466">
    <property type="component" value="Unassembled WGS sequence"/>
</dbReference>
<feature type="transmembrane region" description="Helical" evidence="7">
    <location>
        <begin position="41"/>
        <end position="61"/>
    </location>
</feature>
<dbReference type="Gene3D" id="2.30.42.10">
    <property type="match status" value="1"/>
</dbReference>
<dbReference type="GeneID" id="86941196"/>